<feature type="non-terminal residue" evidence="1">
    <location>
        <position position="327"/>
    </location>
</feature>
<keyword evidence="3" id="KW-1185">Reference proteome</keyword>
<proteinExistence type="predicted"/>
<reference evidence="1" key="1">
    <citation type="submission" date="2021-02" db="EMBL/GenBank/DDBJ databases">
        <authorList>
            <person name="Nowell W R."/>
        </authorList>
    </citation>
    <scope>NUCLEOTIDE SEQUENCE</scope>
</reference>
<sequence>MTTYQLTKPIRSKIFNYRQTVSAFNIDFFQKSTCDCRLSTFCDAQHKHIITGDLRIVKNKQLRELLRKGPQYRELQPTNWKHAFESVKEAVENYIDKVSKKEKLAKILFREWKTELLQLVTDRIKQLRKQRVNYRAYSLYKPKLKQQCIIDELKALHEKYVLVPIDEASKNVAVICKRFYLEKILAEIGYYTPSDTYKIDDKFDPSELIDSQCKVLKEDYNIDVADNMKKLPFIYWIPKFHKNPIKQRFIISSSYCCTKKLAKLLCCALRLMYEQQIKYCDNLLIRTKINRFWIIDSSSHVLKRIKEINKKRSARNIETYDFSTLYT</sequence>
<dbReference type="Proteomes" id="UP000681722">
    <property type="component" value="Unassembled WGS sequence"/>
</dbReference>
<comment type="caution">
    <text evidence="1">The sequence shown here is derived from an EMBL/GenBank/DDBJ whole genome shotgun (WGS) entry which is preliminary data.</text>
</comment>
<dbReference type="AlphaFoldDB" id="A0A814H0E0"/>
<evidence type="ECO:0000313" key="2">
    <source>
        <dbReference type="EMBL" id="CAF3775223.1"/>
    </source>
</evidence>
<evidence type="ECO:0000313" key="3">
    <source>
        <dbReference type="Proteomes" id="UP000663829"/>
    </source>
</evidence>
<dbReference type="EMBL" id="CAJOBC010003270">
    <property type="protein sequence ID" value="CAF3775223.1"/>
    <property type="molecule type" value="Genomic_DNA"/>
</dbReference>
<dbReference type="EMBL" id="CAJNOQ010003270">
    <property type="protein sequence ID" value="CAF1003865.1"/>
    <property type="molecule type" value="Genomic_DNA"/>
</dbReference>
<name>A0A814H0E0_9BILA</name>
<evidence type="ECO:0000313" key="1">
    <source>
        <dbReference type="EMBL" id="CAF1003865.1"/>
    </source>
</evidence>
<protein>
    <submittedName>
        <fullName evidence="1">Uncharacterized protein</fullName>
    </submittedName>
</protein>
<dbReference type="OrthoDB" id="5876303at2759"/>
<gene>
    <name evidence="1" type="ORF">GPM918_LOCUS13904</name>
    <name evidence="2" type="ORF">SRO942_LOCUS13904</name>
</gene>
<accession>A0A814H0E0</accession>
<organism evidence="1 3">
    <name type="scientific">Didymodactylos carnosus</name>
    <dbReference type="NCBI Taxonomy" id="1234261"/>
    <lineage>
        <taxon>Eukaryota</taxon>
        <taxon>Metazoa</taxon>
        <taxon>Spiralia</taxon>
        <taxon>Gnathifera</taxon>
        <taxon>Rotifera</taxon>
        <taxon>Eurotatoria</taxon>
        <taxon>Bdelloidea</taxon>
        <taxon>Philodinida</taxon>
        <taxon>Philodinidae</taxon>
        <taxon>Didymodactylos</taxon>
    </lineage>
</organism>
<dbReference type="Proteomes" id="UP000663829">
    <property type="component" value="Unassembled WGS sequence"/>
</dbReference>